<keyword evidence="1" id="KW-0963">Cytoplasm</keyword>
<feature type="region of interest" description="Disordered" evidence="4">
    <location>
        <begin position="94"/>
        <end position="115"/>
    </location>
</feature>
<dbReference type="GO" id="GO:0005852">
    <property type="term" value="C:eukaryotic translation initiation factor 3 complex"/>
    <property type="evidence" value="ECO:0007669"/>
    <property type="project" value="InterPro"/>
</dbReference>
<dbReference type="InterPro" id="IPR023194">
    <property type="entry name" value="eIF3-like_dom_sf"/>
</dbReference>
<evidence type="ECO:0000313" key="5">
    <source>
        <dbReference type="EMBL" id="GIQ90008.1"/>
    </source>
</evidence>
<feature type="compositionally biased region" description="Acidic residues" evidence="4">
    <location>
        <begin position="102"/>
        <end position="115"/>
    </location>
</feature>
<protein>
    <submittedName>
        <fullName evidence="5">Eukaryotic translation initiation factor 3 subunit J</fullName>
    </submittedName>
</protein>
<evidence type="ECO:0000256" key="4">
    <source>
        <dbReference type="SAM" id="MobiDB-lite"/>
    </source>
</evidence>
<dbReference type="Pfam" id="PF08597">
    <property type="entry name" value="eIF3_subunit"/>
    <property type="match status" value="1"/>
</dbReference>
<evidence type="ECO:0000313" key="6">
    <source>
        <dbReference type="Proteomes" id="UP000265618"/>
    </source>
</evidence>
<proteinExistence type="predicted"/>
<reference evidence="5 6" key="1">
    <citation type="journal article" date="2018" name="PLoS ONE">
        <title>The draft genome of Kipferlia bialata reveals reductive genome evolution in fornicate parasites.</title>
        <authorList>
            <person name="Tanifuji G."/>
            <person name="Takabayashi S."/>
            <person name="Kume K."/>
            <person name="Takagi M."/>
            <person name="Nakayama T."/>
            <person name="Kamikawa R."/>
            <person name="Inagaki Y."/>
            <person name="Hashimoto T."/>
        </authorList>
    </citation>
    <scope>NUCLEOTIDE SEQUENCE [LARGE SCALE GENOMIC DNA]</scope>
    <source>
        <strain evidence="5">NY0173</strain>
    </source>
</reference>
<keyword evidence="2 5" id="KW-0396">Initiation factor</keyword>
<evidence type="ECO:0000256" key="2">
    <source>
        <dbReference type="ARBA" id="ARBA00022540"/>
    </source>
</evidence>
<dbReference type="Gene3D" id="1.10.246.60">
    <property type="entry name" value="Eukaryotic translation initiation factor 3 like domains"/>
    <property type="match status" value="1"/>
</dbReference>
<dbReference type="InterPro" id="IPR013906">
    <property type="entry name" value="eIF3j"/>
</dbReference>
<accession>A0A9K3DA03</accession>
<dbReference type="GO" id="GO:0003743">
    <property type="term" value="F:translation initiation factor activity"/>
    <property type="evidence" value="ECO:0007669"/>
    <property type="project" value="UniProtKB-KW"/>
</dbReference>
<dbReference type="PANTHER" id="PTHR21681:SF0">
    <property type="entry name" value="EUKARYOTIC TRANSLATION INITIATION FACTOR 3 SUBUNIT J"/>
    <property type="match status" value="1"/>
</dbReference>
<dbReference type="EMBL" id="BDIP01005665">
    <property type="protein sequence ID" value="GIQ90008.1"/>
    <property type="molecule type" value="Genomic_DNA"/>
</dbReference>
<dbReference type="Proteomes" id="UP000265618">
    <property type="component" value="Unassembled WGS sequence"/>
</dbReference>
<dbReference type="AlphaFoldDB" id="A0A9K3DA03"/>
<comment type="caution">
    <text evidence="5">The sequence shown here is derived from an EMBL/GenBank/DDBJ whole genome shotgun (WGS) entry which is preliminary data.</text>
</comment>
<dbReference type="PANTHER" id="PTHR21681">
    <property type="entry name" value="EUKARYOTIC TRANSLATION INITIATION FACTOR 3 SUBUNIT J"/>
    <property type="match status" value="1"/>
</dbReference>
<gene>
    <name evidence="5" type="ORF">KIPB_012642</name>
</gene>
<dbReference type="OrthoDB" id="10258764at2759"/>
<sequence length="115" mass="12812">MKAKNSIDAFVPRSYADFMRLAAMIVDKLKAVQDEDTVLYLECLKAVVKGSLDEMWPEDAKEVAAVAELIASDKIKAERVKRKGRKVNKVKVKPGLRMNADEGSDDMDGDMDGFM</sequence>
<keyword evidence="3" id="KW-0648">Protein biosynthesis</keyword>
<evidence type="ECO:0000256" key="3">
    <source>
        <dbReference type="ARBA" id="ARBA00022917"/>
    </source>
</evidence>
<keyword evidence="6" id="KW-1185">Reference proteome</keyword>
<name>A0A9K3DA03_9EUKA</name>
<evidence type="ECO:0000256" key="1">
    <source>
        <dbReference type="ARBA" id="ARBA00022490"/>
    </source>
</evidence>
<organism evidence="5 6">
    <name type="scientific">Kipferlia bialata</name>
    <dbReference type="NCBI Taxonomy" id="797122"/>
    <lineage>
        <taxon>Eukaryota</taxon>
        <taxon>Metamonada</taxon>
        <taxon>Carpediemonas-like organisms</taxon>
        <taxon>Kipferlia</taxon>
    </lineage>
</organism>